<dbReference type="SUPFAM" id="SSF56672">
    <property type="entry name" value="DNA/RNA polymerases"/>
    <property type="match status" value="1"/>
</dbReference>
<organism evidence="2 3">
    <name type="scientific">Pararge aegeria aegeria</name>
    <dbReference type="NCBI Taxonomy" id="348720"/>
    <lineage>
        <taxon>Eukaryota</taxon>
        <taxon>Metazoa</taxon>
        <taxon>Ecdysozoa</taxon>
        <taxon>Arthropoda</taxon>
        <taxon>Hexapoda</taxon>
        <taxon>Insecta</taxon>
        <taxon>Pterygota</taxon>
        <taxon>Neoptera</taxon>
        <taxon>Endopterygota</taxon>
        <taxon>Lepidoptera</taxon>
        <taxon>Glossata</taxon>
        <taxon>Ditrysia</taxon>
        <taxon>Papilionoidea</taxon>
        <taxon>Nymphalidae</taxon>
        <taxon>Satyrinae</taxon>
        <taxon>Satyrini</taxon>
        <taxon>Parargina</taxon>
        <taxon>Pararge</taxon>
    </lineage>
</organism>
<evidence type="ECO:0000313" key="2">
    <source>
        <dbReference type="EMBL" id="CAH2217843.1"/>
    </source>
</evidence>
<gene>
    <name evidence="2" type="primary">jg22999</name>
    <name evidence="2" type="ORF">PAEG_LOCUS5723</name>
</gene>
<dbReference type="Pfam" id="PF00078">
    <property type="entry name" value="RVT_1"/>
    <property type="match status" value="1"/>
</dbReference>
<dbReference type="PANTHER" id="PTHR33481">
    <property type="entry name" value="REVERSE TRANSCRIPTASE"/>
    <property type="match status" value="1"/>
</dbReference>
<keyword evidence="3" id="KW-1185">Reference proteome</keyword>
<feature type="non-terminal residue" evidence="2">
    <location>
        <position position="1"/>
    </location>
</feature>
<dbReference type="EMBL" id="CAKXAJ010018649">
    <property type="protein sequence ID" value="CAH2217843.1"/>
    <property type="molecule type" value="Genomic_DNA"/>
</dbReference>
<dbReference type="CDD" id="cd01650">
    <property type="entry name" value="RT_nLTR_like"/>
    <property type="match status" value="1"/>
</dbReference>
<accession>A0A8S4QSC5</accession>
<evidence type="ECO:0000313" key="3">
    <source>
        <dbReference type="Proteomes" id="UP000838756"/>
    </source>
</evidence>
<dbReference type="PROSITE" id="PS50878">
    <property type="entry name" value="RT_POL"/>
    <property type="match status" value="1"/>
</dbReference>
<feature type="domain" description="Reverse transcriptase" evidence="1">
    <location>
        <begin position="151"/>
        <end position="422"/>
    </location>
</feature>
<dbReference type="Proteomes" id="UP000838756">
    <property type="component" value="Unassembled WGS sequence"/>
</dbReference>
<dbReference type="PANTHER" id="PTHR33481:SF1">
    <property type="entry name" value="ENDONUCLEASE_EXONUCLEASE_PHOSPHATASE DOMAIN-CONTAINING PROTEIN-RELATED"/>
    <property type="match status" value="1"/>
</dbReference>
<dbReference type="InterPro" id="IPR043502">
    <property type="entry name" value="DNA/RNA_pol_sf"/>
</dbReference>
<protein>
    <submittedName>
        <fullName evidence="2">Jg22999 protein</fullName>
    </submittedName>
</protein>
<name>A0A8S4QSC5_9NEOP</name>
<comment type="caution">
    <text evidence="2">The sequence shown here is derived from an EMBL/GenBank/DDBJ whole genome shotgun (WGS) entry which is preliminary data.</text>
</comment>
<proteinExistence type="predicted"/>
<sequence length="462" mass="52554">MYTRIVNGEEGAGRDKENNSWQKFCTSIESCDGAARIRKILARDNNRTLGSLKKHDGTYTKNDKEMSETLIETHFPGCKIVNAPDWNNHGVRHPSEEDWTLANKIVTPERLTWAINTFHPFKTGGNDNIFPALLQWGQTQLTPWLTAIYKACIAYRYIPLAWREVKVIFLPKPGKSDYTLPKSFRPISLTSFLLKTLERLGDRFLRDGALRDLPPHPNQHAYNTGKSAETALHSVVTKIERDLGNKISTLGTFIDIEGAFDKTTFNSIDKALSRKYLHPTLRSWIRALLEHRIIQVDINGTTKGIVARGCPQGGVLSPILWNLVVDDLITKLNTGGFYTIGYADDIVILISGKLEYTLCEIMQRALRLIERWCKENDLSVNPKKTELVLFTNKRKPDIPKLPTLFNTSLTLSNEVKYLGVTLDSKLSWKRHIEDKTNKATIILHQCKRMLGKTWGLKPKIMN</sequence>
<dbReference type="GO" id="GO:0071897">
    <property type="term" value="P:DNA biosynthetic process"/>
    <property type="evidence" value="ECO:0007669"/>
    <property type="project" value="UniProtKB-ARBA"/>
</dbReference>
<dbReference type="AlphaFoldDB" id="A0A8S4QSC5"/>
<dbReference type="InterPro" id="IPR000477">
    <property type="entry name" value="RT_dom"/>
</dbReference>
<dbReference type="OrthoDB" id="5419617at2759"/>
<evidence type="ECO:0000259" key="1">
    <source>
        <dbReference type="PROSITE" id="PS50878"/>
    </source>
</evidence>
<reference evidence="2" key="1">
    <citation type="submission" date="2022-03" db="EMBL/GenBank/DDBJ databases">
        <authorList>
            <person name="Lindestad O."/>
        </authorList>
    </citation>
    <scope>NUCLEOTIDE SEQUENCE</scope>
</reference>